<feature type="compositionally biased region" description="Polar residues" evidence="7">
    <location>
        <begin position="1"/>
        <end position="20"/>
    </location>
</feature>
<dbReference type="SUPFAM" id="SSF101498">
    <property type="entry name" value="Anti-sigma factor FlgM"/>
    <property type="match status" value="1"/>
</dbReference>
<protein>
    <recommendedName>
        <fullName evidence="2">Negative regulator of flagellin synthesis</fullName>
    </recommendedName>
</protein>
<dbReference type="NCBIfam" id="TIGR03824">
    <property type="entry name" value="FlgM_jcvi"/>
    <property type="match status" value="1"/>
</dbReference>
<reference evidence="9 10" key="1">
    <citation type="submission" date="2013-12" db="EMBL/GenBank/DDBJ databases">
        <authorList>
            <consortium name="DOE Joint Genome Institute"/>
            <person name="Smidt H."/>
            <person name="Huntemann M."/>
            <person name="Han J."/>
            <person name="Chen A."/>
            <person name="Kyrpides N."/>
            <person name="Mavromatis K."/>
            <person name="Markowitz V."/>
            <person name="Palaniappan K."/>
            <person name="Ivanova N."/>
            <person name="Schaumberg A."/>
            <person name="Pati A."/>
            <person name="Liolios K."/>
            <person name="Nordberg H.P."/>
            <person name="Cantor M.N."/>
            <person name="Hua S.X."/>
            <person name="Woyke T."/>
        </authorList>
    </citation>
    <scope>NUCLEOTIDE SEQUENCE [LARGE SCALE GENOMIC DNA]</scope>
    <source>
        <strain evidence="10">DSM 15288</strain>
    </source>
</reference>
<proteinExistence type="inferred from homology"/>
<evidence type="ECO:0000256" key="4">
    <source>
        <dbReference type="ARBA" id="ARBA00022795"/>
    </source>
</evidence>
<keyword evidence="9" id="KW-0966">Cell projection</keyword>
<dbReference type="InterPro" id="IPR035890">
    <property type="entry name" value="Anti-sigma-28_factor_FlgM_sf"/>
</dbReference>
<evidence type="ECO:0000256" key="2">
    <source>
        <dbReference type="ARBA" id="ARBA00017823"/>
    </source>
</evidence>
<evidence type="ECO:0000256" key="1">
    <source>
        <dbReference type="ARBA" id="ARBA00005322"/>
    </source>
</evidence>
<evidence type="ECO:0000313" key="10">
    <source>
        <dbReference type="Proteomes" id="UP000010847"/>
    </source>
</evidence>
<gene>
    <name evidence="9" type="ORF">DESME_12845</name>
</gene>
<keyword evidence="10" id="KW-1185">Reference proteome</keyword>
<evidence type="ECO:0000256" key="7">
    <source>
        <dbReference type="SAM" id="MobiDB-lite"/>
    </source>
</evidence>
<dbReference type="RefSeq" id="WP_006715944.1">
    <property type="nucleotide sequence ID" value="NZ_CP007032.1"/>
</dbReference>
<dbReference type="GO" id="GO:0044781">
    <property type="term" value="P:bacterial-type flagellum organization"/>
    <property type="evidence" value="ECO:0007669"/>
    <property type="project" value="UniProtKB-KW"/>
</dbReference>
<keyword evidence="4" id="KW-1005">Bacterial flagellum biogenesis</keyword>
<dbReference type="EMBL" id="CP007032">
    <property type="protein sequence ID" value="AHF07813.1"/>
    <property type="molecule type" value="Genomic_DNA"/>
</dbReference>
<evidence type="ECO:0000256" key="6">
    <source>
        <dbReference type="ARBA" id="ARBA00023163"/>
    </source>
</evidence>
<keyword evidence="9" id="KW-0969">Cilium</keyword>
<evidence type="ECO:0000259" key="8">
    <source>
        <dbReference type="Pfam" id="PF04316"/>
    </source>
</evidence>
<evidence type="ECO:0000256" key="3">
    <source>
        <dbReference type="ARBA" id="ARBA00022491"/>
    </source>
</evidence>
<dbReference type="GO" id="GO:0045892">
    <property type="term" value="P:negative regulation of DNA-templated transcription"/>
    <property type="evidence" value="ECO:0007669"/>
    <property type="project" value="InterPro"/>
</dbReference>
<feature type="region of interest" description="Disordered" evidence="7">
    <location>
        <begin position="1"/>
        <end position="34"/>
    </location>
</feature>
<evidence type="ECO:0000313" key="9">
    <source>
        <dbReference type="EMBL" id="AHF07813.1"/>
    </source>
</evidence>
<evidence type="ECO:0000256" key="5">
    <source>
        <dbReference type="ARBA" id="ARBA00023015"/>
    </source>
</evidence>
<dbReference type="KEGG" id="dmt:DESME_12845"/>
<comment type="similarity">
    <text evidence="1">Belongs to the FlgM family.</text>
</comment>
<dbReference type="Pfam" id="PF04316">
    <property type="entry name" value="FlgM"/>
    <property type="match status" value="1"/>
</dbReference>
<dbReference type="InterPro" id="IPR031316">
    <property type="entry name" value="FlgM_C"/>
</dbReference>
<feature type="domain" description="Anti-sigma-28 factor FlgM C-terminal" evidence="8">
    <location>
        <begin position="33"/>
        <end position="86"/>
    </location>
</feature>
<name>W0EE77_9FIRM</name>
<keyword evidence="5" id="KW-0805">Transcription regulation</keyword>
<keyword evidence="6" id="KW-0804">Transcription</keyword>
<dbReference type="Proteomes" id="UP000010847">
    <property type="component" value="Chromosome"/>
</dbReference>
<dbReference type="HOGENOM" id="CLU_169011_3_3_9"/>
<accession>W0EE77</accession>
<keyword evidence="9" id="KW-0282">Flagellum</keyword>
<dbReference type="STRING" id="871968.DESME_12845"/>
<dbReference type="eggNOG" id="COG2747">
    <property type="taxonomic scope" value="Bacteria"/>
</dbReference>
<organism evidence="9 10">
    <name type="scientific">Desulfitobacterium metallireducens DSM 15288</name>
    <dbReference type="NCBI Taxonomy" id="871968"/>
    <lineage>
        <taxon>Bacteria</taxon>
        <taxon>Bacillati</taxon>
        <taxon>Bacillota</taxon>
        <taxon>Clostridia</taxon>
        <taxon>Eubacteriales</taxon>
        <taxon>Desulfitobacteriaceae</taxon>
        <taxon>Desulfitobacterium</taxon>
    </lineage>
</organism>
<dbReference type="AlphaFoldDB" id="W0EE77"/>
<dbReference type="InterPro" id="IPR007412">
    <property type="entry name" value="FlgM"/>
</dbReference>
<keyword evidence="3" id="KW-0678">Repressor</keyword>
<sequence>MKIDGTSMSPVGSIQTTNRVASLDKKTTEQGTDGVKVSDKAQFYQLLLQKVKDVPEIREDRVQEVSQQIKNGEFTVDANAIARSLLFGKE</sequence>
<dbReference type="OrthoDB" id="1798657at2"/>